<dbReference type="EMBL" id="JAPFFF010000009">
    <property type="protein sequence ID" value="KAK8882263.1"/>
    <property type="molecule type" value="Genomic_DNA"/>
</dbReference>
<feature type="compositionally biased region" description="Polar residues" evidence="2">
    <location>
        <begin position="59"/>
        <end position="88"/>
    </location>
</feature>
<protein>
    <submittedName>
        <fullName evidence="3">Uncharacterized protein</fullName>
    </submittedName>
</protein>
<feature type="compositionally biased region" description="Polar residues" evidence="2">
    <location>
        <begin position="7"/>
        <end position="26"/>
    </location>
</feature>
<feature type="compositionally biased region" description="Acidic residues" evidence="2">
    <location>
        <begin position="293"/>
        <end position="304"/>
    </location>
</feature>
<dbReference type="Proteomes" id="UP001470230">
    <property type="component" value="Unassembled WGS sequence"/>
</dbReference>
<feature type="compositionally biased region" description="Polar residues" evidence="2">
    <location>
        <begin position="581"/>
        <end position="599"/>
    </location>
</feature>
<sequence length="672" mass="76105">MTEEENQSLPRPNGSDENQLNSQTDHNTIEEVINLGVYGLTGVEDAVSKPNDDSIPSAEVQSVDPQTGNSLKDDNSQITNQTTDSNSEGIAANPDEEENDSIENHNQAQGELESLPNQLTGLLEKNDNQNLSNEEEEAEEEEEEEEEAEDPNDSNPIQETQETVEDNNNKEEEEKSNEDKNLDPTQGDSELSNENDNNKELTIKQPMQEILTAATDVLLQPTKENNMVSNNSENDNLPNLSTDIANSLLPDDNANNGNEKTDDLNKDDNSSKNEEKEEEIKNENNDENKDENNNDDDNANDDGTDGMSVHDEFKDSYSGWGSPISKVPGSQSVSHLPPLETTPELDSQSQRFLERFEQHGKLPDPDCYSQVLQYIQRQKVNSVVSNDFISAGHYQNISQRFITAINSTHQNENHRKKIDLLEEKLEETNVRVRSFQHETDEIIKQERYRLTDKRAQIVNIHEETLNKFEEQWNDEVFLVKYAKPSSDLLQAKKVERSYVLNKDFEGAENCRKKVAELEKLESHEAQKKARSEMEKQYKKLTSKQDAEIESFDEMAKKQLELVSKDRSNQLEKLVARQSKLKSQLSDLKNPGRQSWTSASGPIRLNVGSRGSSLGTSLPSLDKKSSSQLENLMTPRTIQRYALFKTTIKQPKLTVKPLGSINQKRKQVQAPKF</sequence>
<feature type="compositionally biased region" description="Polar residues" evidence="2">
    <location>
        <begin position="608"/>
        <end position="618"/>
    </location>
</feature>
<reference evidence="3 4" key="1">
    <citation type="submission" date="2024-04" db="EMBL/GenBank/DDBJ databases">
        <title>Tritrichomonas musculus Genome.</title>
        <authorList>
            <person name="Alves-Ferreira E."/>
            <person name="Grigg M."/>
            <person name="Lorenzi H."/>
            <person name="Galac M."/>
        </authorList>
    </citation>
    <scope>NUCLEOTIDE SEQUENCE [LARGE SCALE GENOMIC DNA]</scope>
    <source>
        <strain evidence="3 4">EAF2021</strain>
    </source>
</reference>
<evidence type="ECO:0000313" key="3">
    <source>
        <dbReference type="EMBL" id="KAK8882263.1"/>
    </source>
</evidence>
<keyword evidence="4" id="KW-1185">Reference proteome</keyword>
<feature type="compositionally biased region" description="Basic and acidic residues" evidence="2">
    <location>
        <begin position="259"/>
        <end position="292"/>
    </location>
</feature>
<accession>A0ABR2JTY0</accession>
<evidence type="ECO:0000256" key="1">
    <source>
        <dbReference type="SAM" id="Coils"/>
    </source>
</evidence>
<feature type="region of interest" description="Disordered" evidence="2">
    <location>
        <begin position="44"/>
        <end position="349"/>
    </location>
</feature>
<feature type="compositionally biased region" description="Polar residues" evidence="2">
    <location>
        <begin position="104"/>
        <end position="120"/>
    </location>
</feature>
<evidence type="ECO:0000313" key="4">
    <source>
        <dbReference type="Proteomes" id="UP001470230"/>
    </source>
</evidence>
<gene>
    <name evidence="3" type="ORF">M9Y10_044905</name>
</gene>
<feature type="compositionally biased region" description="Acidic residues" evidence="2">
    <location>
        <begin position="133"/>
        <end position="152"/>
    </location>
</feature>
<feature type="coiled-coil region" evidence="1">
    <location>
        <begin position="404"/>
        <end position="438"/>
    </location>
</feature>
<comment type="caution">
    <text evidence="3">The sequence shown here is derived from an EMBL/GenBank/DDBJ whole genome shotgun (WGS) entry which is preliminary data.</text>
</comment>
<feature type="region of interest" description="Disordered" evidence="2">
    <location>
        <begin position="581"/>
        <end position="627"/>
    </location>
</feature>
<name>A0ABR2JTY0_9EUKA</name>
<feature type="region of interest" description="Disordered" evidence="2">
    <location>
        <begin position="1"/>
        <end position="28"/>
    </location>
</feature>
<dbReference type="PANTHER" id="PTHR47026:SF2">
    <property type="entry name" value="FLAGELLAR ASSOCIATED PROTEIN"/>
    <property type="match status" value="1"/>
</dbReference>
<feature type="compositionally biased region" description="Low complexity" evidence="2">
    <location>
        <begin position="224"/>
        <end position="236"/>
    </location>
</feature>
<dbReference type="PANTHER" id="PTHR47026">
    <property type="entry name" value="PIGMENTOSA GTPASE REGULATOR-LIKE PROTEIN, PUTATIVE-RELATED"/>
    <property type="match status" value="1"/>
</dbReference>
<proteinExistence type="predicted"/>
<evidence type="ECO:0000256" key="2">
    <source>
        <dbReference type="SAM" id="MobiDB-lite"/>
    </source>
</evidence>
<feature type="compositionally biased region" description="Basic and acidic residues" evidence="2">
    <location>
        <begin position="167"/>
        <end position="182"/>
    </location>
</feature>
<keyword evidence="1" id="KW-0175">Coiled coil</keyword>
<feature type="compositionally biased region" description="Polar residues" evidence="2">
    <location>
        <begin position="183"/>
        <end position="195"/>
    </location>
</feature>
<organism evidence="3 4">
    <name type="scientific">Tritrichomonas musculus</name>
    <dbReference type="NCBI Taxonomy" id="1915356"/>
    <lineage>
        <taxon>Eukaryota</taxon>
        <taxon>Metamonada</taxon>
        <taxon>Parabasalia</taxon>
        <taxon>Tritrichomonadida</taxon>
        <taxon>Tritrichomonadidae</taxon>
        <taxon>Tritrichomonas</taxon>
    </lineage>
</organism>